<name>A0ABU0AKQ7_9BACI</name>
<protein>
    <submittedName>
        <fullName evidence="6">Uncharacterized protein YebE (UPF0316 family)</fullName>
    </submittedName>
</protein>
<sequence>MTQPFMKTIKQLQEVHADIKIIERTVEEQSLAIIFLESIVETALSLSYLETSYFEFDKLPTLQWQSTDVPQVIQHLFKGEILLYLKEEDTFATLNAVHQPIKRFIDQPQNEQVVQGPLDSFTEDININIGICRNKIQTEYLETYTAVAGQTRKRKFVFLAMRNDPSIPFIKKLIKRLEKNQGEINHLNDINTAIQIPRHTLLPRISTTELPTNAVDFLQRGRIVFFMDGYPFALMLFKTVFDTFKQPNDLNYPTFLYHAIYGIRILGILIALLLPGLYVALVTVNPEMMKIELALTIMESRLFVPYPAFVEITIMLILIELITEASVRLPSSIASTLGIVGGIILGQAVVEAQLVSSILIIIIAATTIATGTVVGFQHSVSLRFFKYLLIATSAFIGMLGLLIGLLLVCAYLGRTETFGVPFIRFEKEGVKIED</sequence>
<dbReference type="PIRSF" id="PIRSF005690">
    <property type="entry name" value="GerBA"/>
    <property type="match status" value="1"/>
</dbReference>
<keyword evidence="5" id="KW-1133">Transmembrane helix</keyword>
<dbReference type="InterPro" id="IPR050768">
    <property type="entry name" value="UPF0353/GerABKA_families"/>
</dbReference>
<feature type="transmembrane region" description="Helical" evidence="5">
    <location>
        <begin position="261"/>
        <end position="281"/>
    </location>
</feature>
<accession>A0ABU0AKQ7</accession>
<keyword evidence="5" id="KW-0812">Transmembrane</keyword>
<evidence type="ECO:0000256" key="4">
    <source>
        <dbReference type="PIRNR" id="PIRNR005690"/>
    </source>
</evidence>
<dbReference type="Proteomes" id="UP001238088">
    <property type="component" value="Unassembled WGS sequence"/>
</dbReference>
<proteinExistence type="inferred from homology"/>
<comment type="caution">
    <text evidence="6">The sequence shown here is derived from an EMBL/GenBank/DDBJ whole genome shotgun (WGS) entry which is preliminary data.</text>
</comment>
<keyword evidence="7" id="KW-1185">Reference proteome</keyword>
<comment type="similarity">
    <text evidence="2 4">Belongs to the GerABKA family.</text>
</comment>
<feature type="transmembrane region" description="Helical" evidence="5">
    <location>
        <begin position="329"/>
        <end position="350"/>
    </location>
</feature>
<evidence type="ECO:0000313" key="7">
    <source>
        <dbReference type="Proteomes" id="UP001238088"/>
    </source>
</evidence>
<evidence type="ECO:0000256" key="1">
    <source>
        <dbReference type="ARBA" id="ARBA00004141"/>
    </source>
</evidence>
<evidence type="ECO:0000256" key="2">
    <source>
        <dbReference type="ARBA" id="ARBA00005278"/>
    </source>
</evidence>
<feature type="transmembrane region" description="Helical" evidence="5">
    <location>
        <begin position="357"/>
        <end position="376"/>
    </location>
</feature>
<dbReference type="PANTHER" id="PTHR22550">
    <property type="entry name" value="SPORE GERMINATION PROTEIN"/>
    <property type="match status" value="1"/>
</dbReference>
<dbReference type="RefSeq" id="WP_307477169.1">
    <property type="nucleotide sequence ID" value="NZ_JAUSUB010000017.1"/>
</dbReference>
<feature type="transmembrane region" description="Helical" evidence="5">
    <location>
        <begin position="223"/>
        <end position="241"/>
    </location>
</feature>
<evidence type="ECO:0000256" key="3">
    <source>
        <dbReference type="ARBA" id="ARBA00023136"/>
    </source>
</evidence>
<dbReference type="PANTHER" id="PTHR22550:SF5">
    <property type="entry name" value="LEUCINE ZIPPER PROTEIN 4"/>
    <property type="match status" value="1"/>
</dbReference>
<organism evidence="6 7">
    <name type="scientific">Cytobacillus purgationiresistens</name>
    <dbReference type="NCBI Taxonomy" id="863449"/>
    <lineage>
        <taxon>Bacteria</taxon>
        <taxon>Bacillati</taxon>
        <taxon>Bacillota</taxon>
        <taxon>Bacilli</taxon>
        <taxon>Bacillales</taxon>
        <taxon>Bacillaceae</taxon>
        <taxon>Cytobacillus</taxon>
    </lineage>
</organism>
<evidence type="ECO:0000313" key="6">
    <source>
        <dbReference type="EMBL" id="MDQ0271846.1"/>
    </source>
</evidence>
<keyword evidence="3 4" id="KW-0472">Membrane</keyword>
<gene>
    <name evidence="6" type="ORF">J2S17_003734</name>
</gene>
<reference evidence="6 7" key="1">
    <citation type="submission" date="2023-07" db="EMBL/GenBank/DDBJ databases">
        <title>Genomic Encyclopedia of Type Strains, Phase IV (KMG-IV): sequencing the most valuable type-strain genomes for metagenomic binning, comparative biology and taxonomic classification.</title>
        <authorList>
            <person name="Goeker M."/>
        </authorList>
    </citation>
    <scope>NUCLEOTIDE SEQUENCE [LARGE SCALE GENOMIC DNA]</scope>
    <source>
        <strain evidence="6 7">DSM 23494</strain>
    </source>
</reference>
<evidence type="ECO:0000256" key="5">
    <source>
        <dbReference type="SAM" id="Phobius"/>
    </source>
</evidence>
<feature type="transmembrane region" description="Helical" evidence="5">
    <location>
        <begin position="388"/>
        <end position="412"/>
    </location>
</feature>
<dbReference type="InterPro" id="IPR004995">
    <property type="entry name" value="Spore_Ger"/>
</dbReference>
<dbReference type="Pfam" id="PF03323">
    <property type="entry name" value="GerA"/>
    <property type="match status" value="1"/>
</dbReference>
<dbReference type="EMBL" id="JAUSUB010000017">
    <property type="protein sequence ID" value="MDQ0271846.1"/>
    <property type="molecule type" value="Genomic_DNA"/>
</dbReference>
<feature type="transmembrane region" description="Helical" evidence="5">
    <location>
        <begin position="302"/>
        <end position="323"/>
    </location>
</feature>
<comment type="subcellular location">
    <subcellularLocation>
        <location evidence="4">Cell membrane</location>
    </subcellularLocation>
    <subcellularLocation>
        <location evidence="1">Membrane</location>
        <topology evidence="1">Multi-pass membrane protein</topology>
    </subcellularLocation>
</comment>